<keyword evidence="10" id="KW-1185">Reference proteome</keyword>
<dbReference type="KEGG" id="aol:S58_68050"/>
<evidence type="ECO:0000256" key="3">
    <source>
        <dbReference type="ARBA" id="ARBA00004442"/>
    </source>
</evidence>
<name>M4ZFY4_9BRAD</name>
<reference evidence="9 10" key="1">
    <citation type="journal article" date="2013" name="Appl. Environ. Microbiol.">
        <title>Genome analysis suggests that the soil oligotrophic bacterium Agromonas oligotrophica (Bradyrhizobium oligotrophicum) is a nitrogen-fixing symbiont of Aeschynomene indica.</title>
        <authorList>
            <person name="Okubo T."/>
            <person name="Fukushima S."/>
            <person name="Itakura M."/>
            <person name="Oshima K."/>
            <person name="Longtonglang A."/>
            <person name="Teaumroong N."/>
            <person name="Mitsui H."/>
            <person name="Hattori M."/>
            <person name="Hattori R."/>
            <person name="Hattori T."/>
            <person name="Minamisawa K."/>
        </authorList>
    </citation>
    <scope>NUCLEOTIDE SEQUENCE [LARGE SCALE GENOMIC DNA]</scope>
    <source>
        <strain evidence="9 10">S58</strain>
    </source>
</reference>
<accession>M4ZFY4</accession>
<keyword evidence="6" id="KW-0472">Membrane</keyword>
<keyword evidence="8" id="KW-0998">Cell outer membrane</keyword>
<evidence type="ECO:0000256" key="5">
    <source>
        <dbReference type="ARBA" id="ARBA00022729"/>
    </source>
</evidence>
<dbReference type="Proteomes" id="UP000011841">
    <property type="component" value="Chromosome"/>
</dbReference>
<keyword evidence="9" id="KW-0966">Cell projection</keyword>
<dbReference type="HOGENOM" id="CLU_2663882_0_0_5"/>
<evidence type="ECO:0000256" key="8">
    <source>
        <dbReference type="ARBA" id="ARBA00023237"/>
    </source>
</evidence>
<organism evidence="9 10">
    <name type="scientific">Bradyrhizobium oligotrophicum S58</name>
    <dbReference type="NCBI Taxonomy" id="1245469"/>
    <lineage>
        <taxon>Bacteria</taxon>
        <taxon>Pseudomonadati</taxon>
        <taxon>Pseudomonadota</taxon>
        <taxon>Alphaproteobacteria</taxon>
        <taxon>Hyphomicrobiales</taxon>
        <taxon>Nitrobacteraceae</taxon>
        <taxon>Bradyrhizobium</taxon>
    </lineage>
</organism>
<evidence type="ECO:0000256" key="4">
    <source>
        <dbReference type="ARBA" id="ARBA00006929"/>
    </source>
</evidence>
<dbReference type="Pfam" id="PF02107">
    <property type="entry name" value="FlgH"/>
    <property type="match status" value="1"/>
</dbReference>
<dbReference type="AlphaFoldDB" id="M4ZFY4"/>
<keyword evidence="7" id="KW-0975">Bacterial flagellum</keyword>
<dbReference type="eggNOG" id="COG2063">
    <property type="taxonomic scope" value="Bacteria"/>
</dbReference>
<dbReference type="GO" id="GO:0009279">
    <property type="term" value="C:cell outer membrane"/>
    <property type="evidence" value="ECO:0007669"/>
    <property type="project" value="UniProtKB-SubCell"/>
</dbReference>
<dbReference type="EMBL" id="AP012603">
    <property type="protein sequence ID" value="BAM92772.1"/>
    <property type="molecule type" value="Genomic_DNA"/>
</dbReference>
<evidence type="ECO:0000256" key="1">
    <source>
        <dbReference type="ARBA" id="ARBA00002591"/>
    </source>
</evidence>
<sequence length="75" mass="7911">MSVAAVITQVLPDGRLAIEGRRAAQIGGAVVEVAIAGVIRSQDVGNGKTIDASKIAQARIWSRWRGNTDAQRQGQ</sequence>
<keyword evidence="5" id="KW-0732">Signal</keyword>
<keyword evidence="9" id="KW-0969">Cilium</keyword>
<dbReference type="GO" id="GO:0003774">
    <property type="term" value="F:cytoskeletal motor activity"/>
    <property type="evidence" value="ECO:0007669"/>
    <property type="project" value="InterPro"/>
</dbReference>
<dbReference type="PATRIC" id="fig|1245469.3.peg.6962"/>
<keyword evidence="9" id="KW-0282">Flagellum</keyword>
<proteinExistence type="inferred from homology"/>
<evidence type="ECO:0000256" key="2">
    <source>
        <dbReference type="ARBA" id="ARBA00004117"/>
    </source>
</evidence>
<comment type="subcellular location">
    <subcellularLocation>
        <location evidence="2">Bacterial flagellum basal body</location>
    </subcellularLocation>
    <subcellularLocation>
        <location evidence="3">Cell outer membrane</location>
    </subcellularLocation>
</comment>
<evidence type="ECO:0000313" key="10">
    <source>
        <dbReference type="Proteomes" id="UP000011841"/>
    </source>
</evidence>
<comment type="similarity">
    <text evidence="4">Belongs to the FlgH family.</text>
</comment>
<protein>
    <submittedName>
        <fullName evidence="9">Flagellar basal body L-ring protein</fullName>
    </submittedName>
</protein>
<evidence type="ECO:0000256" key="7">
    <source>
        <dbReference type="ARBA" id="ARBA00023143"/>
    </source>
</evidence>
<evidence type="ECO:0000313" key="9">
    <source>
        <dbReference type="EMBL" id="BAM92772.1"/>
    </source>
</evidence>
<dbReference type="PANTHER" id="PTHR34933:SF1">
    <property type="entry name" value="FLAGELLAR L-RING PROTEIN"/>
    <property type="match status" value="1"/>
</dbReference>
<dbReference type="GO" id="GO:0071973">
    <property type="term" value="P:bacterial-type flagellum-dependent cell motility"/>
    <property type="evidence" value="ECO:0007669"/>
    <property type="project" value="InterPro"/>
</dbReference>
<comment type="function">
    <text evidence="1">Assembles around the rod to form the L-ring and probably protects the motor/basal body from shearing forces during rotation.</text>
</comment>
<dbReference type="STRING" id="1245469.S58_68050"/>
<dbReference type="GO" id="GO:0009427">
    <property type="term" value="C:bacterial-type flagellum basal body, distal rod, L ring"/>
    <property type="evidence" value="ECO:0007669"/>
    <property type="project" value="InterPro"/>
</dbReference>
<dbReference type="PANTHER" id="PTHR34933">
    <property type="entry name" value="FLAGELLAR L-RING PROTEIN"/>
    <property type="match status" value="1"/>
</dbReference>
<dbReference type="PRINTS" id="PR01008">
    <property type="entry name" value="FLGLRINGFLGH"/>
</dbReference>
<evidence type="ECO:0000256" key="6">
    <source>
        <dbReference type="ARBA" id="ARBA00023136"/>
    </source>
</evidence>
<gene>
    <name evidence="9" type="ORF">S58_68050</name>
</gene>
<dbReference type="InterPro" id="IPR000527">
    <property type="entry name" value="Flag_Lring"/>
</dbReference>